<proteinExistence type="predicted"/>
<dbReference type="OrthoDB" id="3234349at2759"/>
<organism evidence="1 2">
    <name type="scientific">Athelia psychrophila</name>
    <dbReference type="NCBI Taxonomy" id="1759441"/>
    <lineage>
        <taxon>Eukaryota</taxon>
        <taxon>Fungi</taxon>
        <taxon>Dikarya</taxon>
        <taxon>Basidiomycota</taxon>
        <taxon>Agaricomycotina</taxon>
        <taxon>Agaricomycetes</taxon>
        <taxon>Agaricomycetidae</taxon>
        <taxon>Atheliales</taxon>
        <taxon>Atheliaceae</taxon>
        <taxon>Athelia</taxon>
    </lineage>
</organism>
<keyword evidence="2" id="KW-1185">Reference proteome</keyword>
<feature type="non-terminal residue" evidence="1">
    <location>
        <position position="77"/>
    </location>
</feature>
<accession>A0A166PM10</accession>
<evidence type="ECO:0000313" key="2">
    <source>
        <dbReference type="Proteomes" id="UP000076532"/>
    </source>
</evidence>
<reference evidence="1 2" key="1">
    <citation type="journal article" date="2016" name="Mol. Biol. Evol.">
        <title>Comparative Genomics of Early-Diverging Mushroom-Forming Fungi Provides Insights into the Origins of Lignocellulose Decay Capabilities.</title>
        <authorList>
            <person name="Nagy L.G."/>
            <person name="Riley R."/>
            <person name="Tritt A."/>
            <person name="Adam C."/>
            <person name="Daum C."/>
            <person name="Floudas D."/>
            <person name="Sun H."/>
            <person name="Yadav J.S."/>
            <person name="Pangilinan J."/>
            <person name="Larsson K.H."/>
            <person name="Matsuura K."/>
            <person name="Barry K."/>
            <person name="Labutti K."/>
            <person name="Kuo R."/>
            <person name="Ohm R.A."/>
            <person name="Bhattacharya S.S."/>
            <person name="Shirouzu T."/>
            <person name="Yoshinaga Y."/>
            <person name="Martin F.M."/>
            <person name="Grigoriev I.V."/>
            <person name="Hibbett D.S."/>
        </authorList>
    </citation>
    <scope>NUCLEOTIDE SEQUENCE [LARGE SCALE GENOMIC DNA]</scope>
    <source>
        <strain evidence="1 2">CBS 109695</strain>
    </source>
</reference>
<name>A0A166PM10_9AGAM</name>
<dbReference type="EMBL" id="KV417516">
    <property type="protein sequence ID" value="KZP26232.1"/>
    <property type="molecule type" value="Genomic_DNA"/>
</dbReference>
<dbReference type="Proteomes" id="UP000076532">
    <property type="component" value="Unassembled WGS sequence"/>
</dbReference>
<feature type="non-terminal residue" evidence="1">
    <location>
        <position position="1"/>
    </location>
</feature>
<gene>
    <name evidence="1" type="ORF">FIBSPDRAFT_703764</name>
</gene>
<sequence length="77" mass="9073">ISETDPELWVPRDSGALRRAAYAWKNATSKAERDAIFAKFGVRWSELWRLSYYDPIRMLIIDGMHNLFEGLVQFHCR</sequence>
<evidence type="ECO:0000313" key="1">
    <source>
        <dbReference type="EMBL" id="KZP26232.1"/>
    </source>
</evidence>
<dbReference type="AlphaFoldDB" id="A0A166PM10"/>
<protein>
    <submittedName>
        <fullName evidence="1">Uncharacterized protein</fullName>
    </submittedName>
</protein>